<dbReference type="EMBL" id="JAWWNJ010000057">
    <property type="protein sequence ID" value="KAK7014406.1"/>
    <property type="molecule type" value="Genomic_DNA"/>
</dbReference>
<name>A0AAW0AMG7_9AGAR</name>
<sequence length="373" mass="41771">MLESMKADRALIAEKEAKIIDLETRISILRKSITIAQLEKQVVLARLDSYKYPVLTLPNEIVSEIFVHFIPPYPNPPPPSGVLSPTTLTHICRHWREIALTTPALWRSINAADRFGRHTPQELAALATLWLDRSAGCRVSISATEPSPIFAALISHRSRLEHLELDAIRTWPLEVLEGPMPRLRNLLLRTPFLLPHISSTPITIQDVPLLRTLTLPISTAAPHPILPWAQLTSLTFGEVHPNDCGVILQKTPDLLNLSCFLSLRQDLPTQSIPATDIPLLRLKSLVLETDRAPEENFFQSFLVPALESLEVQEDIMAGPDSDRDAIDSLDAFIANSDCKLKTLRITEASMPWSSYRKVFPSIPEIVLDEHLFG</sequence>
<dbReference type="AlphaFoldDB" id="A0AAW0AMG7"/>
<dbReference type="Proteomes" id="UP001362999">
    <property type="component" value="Unassembled WGS sequence"/>
</dbReference>
<protein>
    <submittedName>
        <fullName evidence="1">F-box domain-containing protein</fullName>
    </submittedName>
</protein>
<evidence type="ECO:0000313" key="2">
    <source>
        <dbReference type="Proteomes" id="UP001362999"/>
    </source>
</evidence>
<gene>
    <name evidence="1" type="ORF">R3P38DRAFT_1450693</name>
</gene>
<dbReference type="Gene3D" id="1.20.1280.50">
    <property type="match status" value="1"/>
</dbReference>
<comment type="caution">
    <text evidence="1">The sequence shown here is derived from an EMBL/GenBank/DDBJ whole genome shotgun (WGS) entry which is preliminary data.</text>
</comment>
<reference evidence="1 2" key="1">
    <citation type="journal article" date="2024" name="J Genomics">
        <title>Draft genome sequencing and assembly of Favolaschia claudopus CIRM-BRFM 2984 isolated from oak limbs.</title>
        <authorList>
            <person name="Navarro D."/>
            <person name="Drula E."/>
            <person name="Chaduli D."/>
            <person name="Cazenave R."/>
            <person name="Ahrendt S."/>
            <person name="Wang J."/>
            <person name="Lipzen A."/>
            <person name="Daum C."/>
            <person name="Barry K."/>
            <person name="Grigoriev I.V."/>
            <person name="Favel A."/>
            <person name="Rosso M.N."/>
            <person name="Martin F."/>
        </authorList>
    </citation>
    <scope>NUCLEOTIDE SEQUENCE [LARGE SCALE GENOMIC DNA]</scope>
    <source>
        <strain evidence="1 2">CIRM-BRFM 2984</strain>
    </source>
</reference>
<organism evidence="1 2">
    <name type="scientific">Favolaschia claudopus</name>
    <dbReference type="NCBI Taxonomy" id="2862362"/>
    <lineage>
        <taxon>Eukaryota</taxon>
        <taxon>Fungi</taxon>
        <taxon>Dikarya</taxon>
        <taxon>Basidiomycota</taxon>
        <taxon>Agaricomycotina</taxon>
        <taxon>Agaricomycetes</taxon>
        <taxon>Agaricomycetidae</taxon>
        <taxon>Agaricales</taxon>
        <taxon>Marasmiineae</taxon>
        <taxon>Mycenaceae</taxon>
        <taxon>Favolaschia</taxon>
    </lineage>
</organism>
<keyword evidence="2" id="KW-1185">Reference proteome</keyword>
<evidence type="ECO:0000313" key="1">
    <source>
        <dbReference type="EMBL" id="KAK7014406.1"/>
    </source>
</evidence>
<accession>A0AAW0AMG7</accession>
<proteinExistence type="predicted"/>